<evidence type="ECO:0000256" key="3">
    <source>
        <dbReference type="ARBA" id="ARBA00022692"/>
    </source>
</evidence>
<keyword evidence="4 6" id="KW-1133">Transmembrane helix</keyword>
<dbReference type="GO" id="GO:0036397">
    <property type="term" value="F:formate dehydrogenase (quinone) activity"/>
    <property type="evidence" value="ECO:0007669"/>
    <property type="project" value="TreeGrafter"/>
</dbReference>
<dbReference type="GO" id="GO:0005886">
    <property type="term" value="C:plasma membrane"/>
    <property type="evidence" value="ECO:0007669"/>
    <property type="project" value="UniProtKB-SubCell"/>
</dbReference>
<dbReference type="Pfam" id="PF01292">
    <property type="entry name" value="Ni_hydr_CYTB"/>
    <property type="match status" value="1"/>
</dbReference>
<evidence type="ECO:0000256" key="4">
    <source>
        <dbReference type="ARBA" id="ARBA00022989"/>
    </source>
</evidence>
<dbReference type="PANTHER" id="PTHR30074:SF6">
    <property type="entry name" value="FORMATE DEHYDROGENASE GAMMA SUBUNIT"/>
    <property type="match status" value="1"/>
</dbReference>
<dbReference type="PANTHER" id="PTHR30074">
    <property type="entry name" value="FORMATE DEHYDROGENASE, NITRATE-INDUCIBLE, CYTOCHROME B556 FDN SUBUNIT"/>
    <property type="match status" value="1"/>
</dbReference>
<dbReference type="InterPro" id="IPR011577">
    <property type="entry name" value="Cyt_b561_bac/Ni-Hgenase"/>
</dbReference>
<dbReference type="GO" id="GO:0009061">
    <property type="term" value="P:anaerobic respiration"/>
    <property type="evidence" value="ECO:0007669"/>
    <property type="project" value="TreeGrafter"/>
</dbReference>
<dbReference type="InterPro" id="IPR051817">
    <property type="entry name" value="FDH_cytochrome_b556_subunit"/>
</dbReference>
<dbReference type="Proteomes" id="UP000179129">
    <property type="component" value="Unassembled WGS sequence"/>
</dbReference>
<evidence type="ECO:0000256" key="2">
    <source>
        <dbReference type="ARBA" id="ARBA00022475"/>
    </source>
</evidence>
<feature type="transmembrane region" description="Helical" evidence="6">
    <location>
        <begin position="178"/>
        <end position="200"/>
    </location>
</feature>
<dbReference type="GO" id="GO:0009055">
    <property type="term" value="F:electron transfer activity"/>
    <property type="evidence" value="ECO:0007669"/>
    <property type="project" value="InterPro"/>
</dbReference>
<evidence type="ECO:0000313" key="8">
    <source>
        <dbReference type="EMBL" id="OGG00856.1"/>
    </source>
</evidence>
<reference evidence="8 9" key="1">
    <citation type="journal article" date="2016" name="Nat. Commun.">
        <title>Thousands of microbial genomes shed light on interconnected biogeochemical processes in an aquifer system.</title>
        <authorList>
            <person name="Anantharaman K."/>
            <person name="Brown C.T."/>
            <person name="Hug L.A."/>
            <person name="Sharon I."/>
            <person name="Castelle C.J."/>
            <person name="Probst A.J."/>
            <person name="Thomas B.C."/>
            <person name="Singh A."/>
            <person name="Wilkins M.J."/>
            <person name="Karaoz U."/>
            <person name="Brodie E.L."/>
            <person name="Williams K.H."/>
            <person name="Hubbard S.S."/>
            <person name="Banfield J.F."/>
        </authorList>
    </citation>
    <scope>NUCLEOTIDE SEQUENCE [LARGE SCALE GENOMIC DNA]</scope>
</reference>
<keyword evidence="2" id="KW-1003">Cell membrane</keyword>
<evidence type="ECO:0000256" key="6">
    <source>
        <dbReference type="SAM" id="Phobius"/>
    </source>
</evidence>
<gene>
    <name evidence="8" type="ORF">A3F83_01370</name>
</gene>
<protein>
    <recommendedName>
        <fullName evidence="7">Cytochrome b561 bacterial/Ni-hydrogenase domain-containing protein</fullName>
    </recommendedName>
</protein>
<feature type="domain" description="Cytochrome b561 bacterial/Ni-hydrogenase" evidence="7">
    <location>
        <begin position="24"/>
        <end position="202"/>
    </location>
</feature>
<dbReference type="GO" id="GO:0009326">
    <property type="term" value="C:formate dehydrogenase complex"/>
    <property type="evidence" value="ECO:0007669"/>
    <property type="project" value="TreeGrafter"/>
</dbReference>
<name>A0A1F5YL18_9BACT</name>
<dbReference type="GO" id="GO:0015944">
    <property type="term" value="P:formate oxidation"/>
    <property type="evidence" value="ECO:0007669"/>
    <property type="project" value="TreeGrafter"/>
</dbReference>
<feature type="transmembrane region" description="Helical" evidence="6">
    <location>
        <begin position="73"/>
        <end position="97"/>
    </location>
</feature>
<dbReference type="AlphaFoldDB" id="A0A1F5YL18"/>
<dbReference type="GO" id="GO:0022904">
    <property type="term" value="P:respiratory electron transport chain"/>
    <property type="evidence" value="ECO:0007669"/>
    <property type="project" value="InterPro"/>
</dbReference>
<organism evidence="8 9">
    <name type="scientific">Candidatus Glassbacteria bacterium RIFCSPLOWO2_12_FULL_58_11</name>
    <dbReference type="NCBI Taxonomy" id="1817867"/>
    <lineage>
        <taxon>Bacteria</taxon>
        <taxon>Candidatus Glassiibacteriota</taxon>
    </lineage>
</organism>
<comment type="caution">
    <text evidence="8">The sequence shown here is derived from an EMBL/GenBank/DDBJ whole genome shotgun (WGS) entry which is preliminary data.</text>
</comment>
<comment type="subcellular location">
    <subcellularLocation>
        <location evidence="1">Cell membrane</location>
        <topology evidence="1">Multi-pass membrane protein</topology>
    </subcellularLocation>
</comment>
<proteinExistence type="predicted"/>
<dbReference type="Gene3D" id="1.20.950.20">
    <property type="entry name" value="Transmembrane di-heme cytochromes, Chain C"/>
    <property type="match status" value="1"/>
</dbReference>
<keyword evidence="3 6" id="KW-0812">Transmembrane</keyword>
<dbReference type="STRING" id="1817867.A3F83_01370"/>
<dbReference type="SUPFAM" id="SSF81342">
    <property type="entry name" value="Transmembrane di-heme cytochromes"/>
    <property type="match status" value="1"/>
</dbReference>
<evidence type="ECO:0000259" key="7">
    <source>
        <dbReference type="Pfam" id="PF01292"/>
    </source>
</evidence>
<feature type="transmembrane region" description="Helical" evidence="6">
    <location>
        <begin position="34"/>
        <end position="53"/>
    </location>
</feature>
<accession>A0A1F5YL18</accession>
<dbReference type="EMBL" id="MFIX01000238">
    <property type="protein sequence ID" value="OGG00856.1"/>
    <property type="molecule type" value="Genomic_DNA"/>
</dbReference>
<feature type="transmembrane region" description="Helical" evidence="6">
    <location>
        <begin position="144"/>
        <end position="163"/>
    </location>
</feature>
<evidence type="ECO:0000313" key="9">
    <source>
        <dbReference type="Proteomes" id="UP000179129"/>
    </source>
</evidence>
<keyword evidence="5 6" id="KW-0472">Membrane</keyword>
<evidence type="ECO:0000256" key="1">
    <source>
        <dbReference type="ARBA" id="ARBA00004651"/>
    </source>
</evidence>
<evidence type="ECO:0000256" key="5">
    <source>
        <dbReference type="ARBA" id="ARBA00023136"/>
    </source>
</evidence>
<dbReference type="InterPro" id="IPR016174">
    <property type="entry name" value="Di-haem_cyt_TM"/>
</dbReference>
<sequence>MSAMKSYGFEKRLVEFEGKLYYERFSKAQRLQHIFLLTSFTLLILTGIPLLFPDTWVVRTMFWLRGSFTLRGIIHRTAAVTLLGVSVYHVFFCLFSARGNRDLREMILSKKDLIDMYSMILYNLGRQEGHPQSGRFNFIEKFEYYAVVWGSGVMLATGAALWFPVHATILFPRWVLDIIRVIHGFEAILAFLAIIIWHMYNVHLNPEVFPMSRVWLNGRMELDFLRRHHRLEYERMLAELPPDKALQVRRQLGEENPAASQTPEMESA</sequence>